<gene>
    <name evidence="1" type="ORF">A6769_34170</name>
</gene>
<dbReference type="Gene3D" id="3.40.50.1820">
    <property type="entry name" value="alpha/beta hydrolase"/>
    <property type="match status" value="1"/>
</dbReference>
<dbReference type="PANTHER" id="PTHR33428:SF14">
    <property type="entry name" value="CARBOXYLESTERASE TYPE B DOMAIN-CONTAINING PROTEIN"/>
    <property type="match status" value="1"/>
</dbReference>
<accession>A0A367R465</accession>
<name>A0A367R465_NOSPU</name>
<dbReference type="Proteomes" id="UP000252085">
    <property type="component" value="Unassembled WGS sequence"/>
</dbReference>
<dbReference type="SUPFAM" id="SSF53474">
    <property type="entry name" value="alpha/beta-Hydrolases"/>
    <property type="match status" value="1"/>
</dbReference>
<sequence>MITLGVERSAVGATFNPAPLFESAVSYSTNIPRTDGGVDSTDIYYPVLSSTQTQQNSLPIALLLQGALVDKSDYSTFANTVARYGFVVVVPNHLRTAISPMGAVTGLIAEQQQVNDVLTYIQTEKSTPSSPIANSLDPSTLVLLGHSFGGAAGIAAIQGQCFPTLCTGNFTRPKELKAGVFYGTNFRIGQSSGGLPIIDNDGIPIALVQGNRDGVANPANAQETYAGIQDPPKAFITIPGANHYGITNEDNLIRETVRPTINQDVAIETIARWSALFLRGTALNDKNALDYVFNTGDALDQNVSVESVAKPIPEYTSVVSLLGLGVIGASSLNRKKQKLVKNKVLKF</sequence>
<dbReference type="InterPro" id="IPR017395">
    <property type="entry name" value="Chlorophyllase-like"/>
</dbReference>
<proteinExistence type="predicted"/>
<reference evidence="1 2" key="1">
    <citation type="submission" date="2016-04" db="EMBL/GenBank/DDBJ databases">
        <authorList>
            <person name="Evans L.H."/>
            <person name="Alamgir A."/>
            <person name="Owens N."/>
            <person name="Weber N.D."/>
            <person name="Virtaneva K."/>
            <person name="Barbian K."/>
            <person name="Babar A."/>
            <person name="Rosenke K."/>
        </authorList>
    </citation>
    <scope>NUCLEOTIDE SEQUENCE [LARGE SCALE GENOMIC DNA]</scope>
    <source>
        <strain evidence="1">NIES-2108</strain>
    </source>
</reference>
<evidence type="ECO:0000313" key="1">
    <source>
        <dbReference type="EMBL" id="RCJ30232.1"/>
    </source>
</evidence>
<dbReference type="EMBL" id="LXQE01000191">
    <property type="protein sequence ID" value="RCJ30232.1"/>
    <property type="molecule type" value="Genomic_DNA"/>
</dbReference>
<organism evidence="1 2">
    <name type="scientific">Nostoc punctiforme NIES-2108</name>
    <dbReference type="NCBI Taxonomy" id="1356359"/>
    <lineage>
        <taxon>Bacteria</taxon>
        <taxon>Bacillati</taxon>
        <taxon>Cyanobacteriota</taxon>
        <taxon>Cyanophyceae</taxon>
        <taxon>Nostocales</taxon>
        <taxon>Nostocaceae</taxon>
        <taxon>Nostoc</taxon>
    </lineage>
</organism>
<comment type="caution">
    <text evidence="1">The sequence shown here is derived from an EMBL/GenBank/DDBJ whole genome shotgun (WGS) entry which is preliminary data.</text>
</comment>
<evidence type="ECO:0000313" key="2">
    <source>
        <dbReference type="Proteomes" id="UP000252085"/>
    </source>
</evidence>
<protein>
    <submittedName>
        <fullName evidence="1">Chlorophyllase</fullName>
    </submittedName>
</protein>
<dbReference type="AlphaFoldDB" id="A0A367R465"/>
<dbReference type="InterPro" id="IPR029058">
    <property type="entry name" value="AB_hydrolase_fold"/>
</dbReference>
<dbReference type="Pfam" id="PF07224">
    <property type="entry name" value="Chlorophyllase"/>
    <property type="match status" value="1"/>
</dbReference>
<dbReference type="PANTHER" id="PTHR33428">
    <property type="entry name" value="CHLOROPHYLLASE-2, CHLOROPLASTIC"/>
    <property type="match status" value="1"/>
</dbReference>